<evidence type="ECO:0000256" key="1">
    <source>
        <dbReference type="SAM" id="MobiDB-lite"/>
    </source>
</evidence>
<evidence type="ECO:0000313" key="2">
    <source>
        <dbReference type="EMBL" id="CAA9252289.1"/>
    </source>
</evidence>
<feature type="region of interest" description="Disordered" evidence="1">
    <location>
        <begin position="39"/>
        <end position="110"/>
    </location>
</feature>
<feature type="compositionally biased region" description="Basic and acidic residues" evidence="1">
    <location>
        <begin position="144"/>
        <end position="156"/>
    </location>
</feature>
<feature type="region of interest" description="Disordered" evidence="1">
    <location>
        <begin position="122"/>
        <end position="156"/>
    </location>
</feature>
<sequence>AWTIRSRRCRVGTRRCRRHDAVREGGTRVHPPAELVRARPHAAHPAGPTARVARSASGGEPRHALGHRRGAGRAPGPLGRIRPARSRSLVGPHGGAALHRPDTGERHGDGGAALDLAAERAHRRRGGQGRLLLRHRCRGRAAHRTGDHGEGPHQPL</sequence>
<dbReference type="EMBL" id="CADCTF010000111">
    <property type="protein sequence ID" value="CAA9252289.1"/>
    <property type="molecule type" value="Genomic_DNA"/>
</dbReference>
<dbReference type="AlphaFoldDB" id="A0A6J4IJP1"/>
<accession>A0A6J4IJP1</accession>
<feature type="non-terminal residue" evidence="2">
    <location>
        <position position="1"/>
    </location>
</feature>
<name>A0A6J4IJP1_9ACTN</name>
<feature type="compositionally biased region" description="Low complexity" evidence="1">
    <location>
        <begin position="72"/>
        <end position="81"/>
    </location>
</feature>
<gene>
    <name evidence="2" type="ORF">AVDCRST_MAG50-2312</name>
</gene>
<organism evidence="2">
    <name type="scientific">uncultured Acidimicrobiales bacterium</name>
    <dbReference type="NCBI Taxonomy" id="310071"/>
    <lineage>
        <taxon>Bacteria</taxon>
        <taxon>Bacillati</taxon>
        <taxon>Actinomycetota</taxon>
        <taxon>Acidimicrobiia</taxon>
        <taxon>Acidimicrobiales</taxon>
        <taxon>environmental samples</taxon>
    </lineage>
</organism>
<reference evidence="2" key="1">
    <citation type="submission" date="2020-02" db="EMBL/GenBank/DDBJ databases">
        <authorList>
            <person name="Meier V. D."/>
        </authorList>
    </citation>
    <scope>NUCLEOTIDE SEQUENCE</scope>
    <source>
        <strain evidence="2">AVDCRST_MAG50</strain>
    </source>
</reference>
<proteinExistence type="predicted"/>
<feature type="non-terminal residue" evidence="2">
    <location>
        <position position="156"/>
    </location>
</feature>
<protein>
    <submittedName>
        <fullName evidence="2">Uncharacterized protein</fullName>
    </submittedName>
</protein>
<feature type="compositionally biased region" description="Basic residues" evidence="1">
    <location>
        <begin position="122"/>
        <end position="143"/>
    </location>
</feature>
<feature type="compositionally biased region" description="Basic and acidic residues" evidence="1">
    <location>
        <begin position="99"/>
        <end position="109"/>
    </location>
</feature>